<accession>A0A1G2HGD3</accession>
<reference evidence="1 2" key="1">
    <citation type="journal article" date="2016" name="Nat. Commun.">
        <title>Thousands of microbial genomes shed light on interconnected biogeochemical processes in an aquifer system.</title>
        <authorList>
            <person name="Anantharaman K."/>
            <person name="Brown C.T."/>
            <person name="Hug L.A."/>
            <person name="Sharon I."/>
            <person name="Castelle C.J."/>
            <person name="Probst A.J."/>
            <person name="Thomas B.C."/>
            <person name="Singh A."/>
            <person name="Wilkins M.J."/>
            <person name="Karaoz U."/>
            <person name="Brodie E.L."/>
            <person name="Williams K.H."/>
            <person name="Hubbard S.S."/>
            <person name="Banfield J.F."/>
        </authorList>
    </citation>
    <scope>NUCLEOTIDE SEQUENCE [LARGE SCALE GENOMIC DNA]</scope>
</reference>
<comment type="caution">
    <text evidence="1">The sequence shown here is derived from an EMBL/GenBank/DDBJ whole genome shotgun (WGS) entry which is preliminary data.</text>
</comment>
<proteinExistence type="predicted"/>
<sequence length="81" mass="9488">MIFNKKFNKFIKNIEYHSDKPRVFTMVRKKDENGISGRGRVLDGVIFEDGKTVISWRSAKPSIAIYNSFEEFKQIHIDSHP</sequence>
<organism evidence="1 2">
    <name type="scientific">Candidatus Spechtbacteria bacterium RIFCSPLOWO2_02_FULL_38_8</name>
    <dbReference type="NCBI Taxonomy" id="1802164"/>
    <lineage>
        <taxon>Bacteria</taxon>
        <taxon>Candidatus Spechtiibacteriota</taxon>
    </lineage>
</organism>
<evidence type="ECO:0000313" key="2">
    <source>
        <dbReference type="Proteomes" id="UP000178509"/>
    </source>
</evidence>
<dbReference type="Proteomes" id="UP000178509">
    <property type="component" value="Unassembled WGS sequence"/>
</dbReference>
<dbReference type="EMBL" id="MHOJ01000045">
    <property type="protein sequence ID" value="OGZ61311.1"/>
    <property type="molecule type" value="Genomic_DNA"/>
</dbReference>
<gene>
    <name evidence="1" type="ORF">A3H51_02720</name>
</gene>
<feature type="non-terminal residue" evidence="1">
    <location>
        <position position="81"/>
    </location>
</feature>
<protein>
    <submittedName>
        <fullName evidence="1">Uncharacterized protein</fullName>
    </submittedName>
</protein>
<name>A0A1G2HGD3_9BACT</name>
<dbReference type="AlphaFoldDB" id="A0A1G2HGD3"/>
<dbReference type="STRING" id="1802164.A3H51_02720"/>
<evidence type="ECO:0000313" key="1">
    <source>
        <dbReference type="EMBL" id="OGZ61311.1"/>
    </source>
</evidence>